<keyword evidence="3" id="KW-0805">Transcription regulation</keyword>
<evidence type="ECO:0000313" key="9">
    <source>
        <dbReference type="Proteomes" id="UP000355283"/>
    </source>
</evidence>
<reference evidence="8 9" key="1">
    <citation type="submission" date="2019-01" db="EMBL/GenBank/DDBJ databases">
        <title>Nuclear Genome Assembly of the Microalgal Biofuel strain Nannochloropsis salina CCMP1776.</title>
        <authorList>
            <person name="Hovde B."/>
        </authorList>
    </citation>
    <scope>NUCLEOTIDE SEQUENCE [LARGE SCALE GENOMIC DNA]</scope>
    <source>
        <strain evidence="8 9">CCMP1776</strain>
    </source>
</reference>
<sequence length="346" mass="38591">MSSAADGGTNGSSGDDGSTMTTSRKRKLGGESNAPEGQRPANQSPEHVREEGRGGECTDANGLTNGAAKMATPVMTPTVTEGPVEPNRNKDLMERITEMEMEKQQIEEGTHPEWQKKLNALQKVRDRRVFAADRFKQMQVENIKGLYEYEVMEAESTYKVAMDELKTRLLDTMEQRVKRLEEDRERVLKQLERVGQTRLLRSKNVLRAEDPGDPLQGGAVGRVGVGSTAGNVSMFLSDGEIKEDLRIISKDLAERARAYYDAQSDSMVEVSVEDNCLHYKEHCLLKGESIVFTSMLSGEDFVGRIASVRPHELLVRLSDGTKARIHLNYLRNGRIKLKTDSDSTEL</sequence>
<evidence type="ECO:0000256" key="1">
    <source>
        <dbReference type="ARBA" id="ARBA00004123"/>
    </source>
</evidence>
<protein>
    <submittedName>
        <fullName evidence="8">Uncharacterized protein</fullName>
    </submittedName>
</protein>
<dbReference type="Proteomes" id="UP000355283">
    <property type="component" value="Unassembled WGS sequence"/>
</dbReference>
<comment type="subcellular location">
    <subcellularLocation>
        <location evidence="1">Nucleus</location>
    </subcellularLocation>
</comment>
<evidence type="ECO:0000256" key="4">
    <source>
        <dbReference type="ARBA" id="ARBA00023163"/>
    </source>
</evidence>
<name>A0A4D9D9Y2_9STRA</name>
<evidence type="ECO:0000256" key="2">
    <source>
        <dbReference type="ARBA" id="ARBA00022491"/>
    </source>
</evidence>
<feature type="coiled-coil region" evidence="6">
    <location>
        <begin position="170"/>
        <end position="197"/>
    </location>
</feature>
<dbReference type="InterPro" id="IPR013907">
    <property type="entry name" value="Sds3"/>
</dbReference>
<accession>A0A4D9D9Y2</accession>
<dbReference type="GO" id="GO:0005654">
    <property type="term" value="C:nucleoplasm"/>
    <property type="evidence" value="ECO:0007669"/>
    <property type="project" value="UniProtKB-ARBA"/>
</dbReference>
<feature type="region of interest" description="Disordered" evidence="7">
    <location>
        <begin position="1"/>
        <end position="87"/>
    </location>
</feature>
<feature type="compositionally biased region" description="Low complexity" evidence="7">
    <location>
        <begin position="1"/>
        <end position="22"/>
    </location>
</feature>
<organism evidence="8 9">
    <name type="scientific">Nannochloropsis salina CCMP1776</name>
    <dbReference type="NCBI Taxonomy" id="1027361"/>
    <lineage>
        <taxon>Eukaryota</taxon>
        <taxon>Sar</taxon>
        <taxon>Stramenopiles</taxon>
        <taxon>Ochrophyta</taxon>
        <taxon>Eustigmatophyceae</taxon>
        <taxon>Eustigmatales</taxon>
        <taxon>Monodopsidaceae</taxon>
        <taxon>Microchloropsis</taxon>
        <taxon>Microchloropsis salina</taxon>
    </lineage>
</organism>
<keyword evidence="6" id="KW-0175">Coiled coil</keyword>
<evidence type="ECO:0000256" key="6">
    <source>
        <dbReference type="SAM" id="Coils"/>
    </source>
</evidence>
<dbReference type="PANTHER" id="PTHR21964">
    <property type="entry name" value="BREAST CANCER METASTASIS-SUPPRESSOR 1"/>
    <property type="match status" value="1"/>
</dbReference>
<dbReference type="Pfam" id="PF08598">
    <property type="entry name" value="Sds3"/>
    <property type="match status" value="1"/>
</dbReference>
<evidence type="ECO:0000256" key="7">
    <source>
        <dbReference type="SAM" id="MobiDB-lite"/>
    </source>
</evidence>
<evidence type="ECO:0000256" key="3">
    <source>
        <dbReference type="ARBA" id="ARBA00023015"/>
    </source>
</evidence>
<keyword evidence="2" id="KW-0678">Repressor</keyword>
<dbReference type="GO" id="GO:0010468">
    <property type="term" value="P:regulation of gene expression"/>
    <property type="evidence" value="ECO:0007669"/>
    <property type="project" value="UniProtKB-ARBA"/>
</dbReference>
<dbReference type="OrthoDB" id="70376at2759"/>
<feature type="compositionally biased region" description="Basic and acidic residues" evidence="7">
    <location>
        <begin position="46"/>
        <end position="56"/>
    </location>
</feature>
<keyword evidence="9" id="KW-1185">Reference proteome</keyword>
<dbReference type="EMBL" id="SDOX01000007">
    <property type="protein sequence ID" value="TFJ86833.1"/>
    <property type="molecule type" value="Genomic_DNA"/>
</dbReference>
<gene>
    <name evidence="8" type="ORF">NSK_001921</name>
</gene>
<dbReference type="SMART" id="SM01401">
    <property type="entry name" value="Sds3"/>
    <property type="match status" value="1"/>
</dbReference>
<evidence type="ECO:0000313" key="8">
    <source>
        <dbReference type="EMBL" id="TFJ86833.1"/>
    </source>
</evidence>
<dbReference type="AlphaFoldDB" id="A0A4D9D9Y2"/>
<proteinExistence type="predicted"/>
<evidence type="ECO:0000256" key="5">
    <source>
        <dbReference type="ARBA" id="ARBA00023242"/>
    </source>
</evidence>
<comment type="caution">
    <text evidence="8">The sequence shown here is derived from an EMBL/GenBank/DDBJ whole genome shotgun (WGS) entry which is preliminary data.</text>
</comment>
<keyword evidence="5" id="KW-0539">Nucleus</keyword>
<keyword evidence="4" id="KW-0804">Transcription</keyword>